<reference evidence="1 2" key="1">
    <citation type="submission" date="2019-11" db="EMBL/GenBank/DDBJ databases">
        <title>Whole genome sequence of Oryza granulata.</title>
        <authorList>
            <person name="Li W."/>
        </authorList>
    </citation>
    <scope>NUCLEOTIDE SEQUENCE [LARGE SCALE GENOMIC DNA]</scope>
    <source>
        <strain evidence="2">cv. Menghai</strain>
        <tissue evidence="1">Leaf</tissue>
    </source>
</reference>
<comment type="caution">
    <text evidence="1">The sequence shown here is derived from an EMBL/GenBank/DDBJ whole genome shotgun (WGS) entry which is preliminary data.</text>
</comment>
<accession>A0A6G1DW44</accession>
<evidence type="ECO:0000313" key="1">
    <source>
        <dbReference type="EMBL" id="KAF0916709.1"/>
    </source>
</evidence>
<dbReference type="EMBL" id="SPHZ02000005">
    <property type="protein sequence ID" value="KAF0916709.1"/>
    <property type="molecule type" value="Genomic_DNA"/>
</dbReference>
<evidence type="ECO:0000313" key="2">
    <source>
        <dbReference type="Proteomes" id="UP000479710"/>
    </source>
</evidence>
<organism evidence="1 2">
    <name type="scientific">Oryza meyeriana var. granulata</name>
    <dbReference type="NCBI Taxonomy" id="110450"/>
    <lineage>
        <taxon>Eukaryota</taxon>
        <taxon>Viridiplantae</taxon>
        <taxon>Streptophyta</taxon>
        <taxon>Embryophyta</taxon>
        <taxon>Tracheophyta</taxon>
        <taxon>Spermatophyta</taxon>
        <taxon>Magnoliopsida</taxon>
        <taxon>Liliopsida</taxon>
        <taxon>Poales</taxon>
        <taxon>Poaceae</taxon>
        <taxon>BOP clade</taxon>
        <taxon>Oryzoideae</taxon>
        <taxon>Oryzeae</taxon>
        <taxon>Oryzinae</taxon>
        <taxon>Oryza</taxon>
        <taxon>Oryza meyeriana</taxon>
    </lineage>
</organism>
<protein>
    <submittedName>
        <fullName evidence="1">Uncharacterized protein</fullName>
    </submittedName>
</protein>
<dbReference type="AlphaFoldDB" id="A0A6G1DW44"/>
<name>A0A6G1DW44_9ORYZ</name>
<sequence>MGGGGGGEGDGSCRLIHRCLVVRINAFAFSSVLPPPWPCPPPLGAARSAPPAAVVSCAIASAFFSVLPPL</sequence>
<proteinExistence type="predicted"/>
<dbReference type="Proteomes" id="UP000479710">
    <property type="component" value="Unassembled WGS sequence"/>
</dbReference>
<keyword evidence="2" id="KW-1185">Reference proteome</keyword>
<gene>
    <name evidence="1" type="ORF">E2562_011559</name>
</gene>